<protein>
    <submittedName>
        <fullName evidence="9">TonB-linked outer membrane protein, SusC/RagA family</fullName>
    </submittedName>
</protein>
<dbReference type="Pfam" id="PF07715">
    <property type="entry name" value="Plug"/>
    <property type="match status" value="1"/>
</dbReference>
<evidence type="ECO:0000313" key="9">
    <source>
        <dbReference type="EMBL" id="SIO38491.1"/>
    </source>
</evidence>
<dbReference type="NCBIfam" id="TIGR04057">
    <property type="entry name" value="SusC_RagA_signa"/>
    <property type="match status" value="1"/>
</dbReference>
<dbReference type="InterPro" id="IPR037066">
    <property type="entry name" value="Plug_dom_sf"/>
</dbReference>
<dbReference type="Gene3D" id="2.40.170.20">
    <property type="entry name" value="TonB-dependent receptor, beta-barrel domain"/>
    <property type="match status" value="1"/>
</dbReference>
<keyword evidence="4 7" id="KW-0812">Transmembrane</keyword>
<evidence type="ECO:0000259" key="8">
    <source>
        <dbReference type="Pfam" id="PF07715"/>
    </source>
</evidence>
<name>A0A1N6J2K7_9BACT</name>
<feature type="domain" description="TonB-dependent receptor plug" evidence="8">
    <location>
        <begin position="138"/>
        <end position="269"/>
    </location>
</feature>
<dbReference type="Gene3D" id="2.170.130.10">
    <property type="entry name" value="TonB-dependent receptor, plug domain"/>
    <property type="match status" value="1"/>
</dbReference>
<evidence type="ECO:0000256" key="7">
    <source>
        <dbReference type="PROSITE-ProRule" id="PRU01360"/>
    </source>
</evidence>
<dbReference type="InterPro" id="IPR012910">
    <property type="entry name" value="Plug_dom"/>
</dbReference>
<dbReference type="OrthoDB" id="9768177at2"/>
<evidence type="ECO:0000256" key="3">
    <source>
        <dbReference type="ARBA" id="ARBA00022452"/>
    </source>
</evidence>
<dbReference type="STRING" id="536979.SAMN04488055_3573"/>
<keyword evidence="2 7" id="KW-0813">Transport</keyword>
<organism evidence="9 10">
    <name type="scientific">Chitinophaga niabensis</name>
    <dbReference type="NCBI Taxonomy" id="536979"/>
    <lineage>
        <taxon>Bacteria</taxon>
        <taxon>Pseudomonadati</taxon>
        <taxon>Bacteroidota</taxon>
        <taxon>Chitinophagia</taxon>
        <taxon>Chitinophagales</taxon>
        <taxon>Chitinophagaceae</taxon>
        <taxon>Chitinophaga</taxon>
    </lineage>
</organism>
<reference evidence="9 10" key="1">
    <citation type="submission" date="2016-11" db="EMBL/GenBank/DDBJ databases">
        <authorList>
            <person name="Jaros S."/>
            <person name="Januszkiewicz K."/>
            <person name="Wedrychowicz H."/>
        </authorList>
    </citation>
    <scope>NUCLEOTIDE SEQUENCE [LARGE SCALE GENOMIC DNA]</scope>
    <source>
        <strain evidence="9 10">DSM 24787</strain>
    </source>
</reference>
<dbReference type="InterPro" id="IPR023997">
    <property type="entry name" value="TonB-dep_OMP_SusC/RagA_CS"/>
</dbReference>
<dbReference type="SUPFAM" id="SSF49464">
    <property type="entry name" value="Carboxypeptidase regulatory domain-like"/>
    <property type="match status" value="1"/>
</dbReference>
<keyword evidence="5 7" id="KW-0472">Membrane</keyword>
<dbReference type="EMBL" id="FSRA01000002">
    <property type="protein sequence ID" value="SIO38491.1"/>
    <property type="molecule type" value="Genomic_DNA"/>
</dbReference>
<evidence type="ECO:0000256" key="5">
    <source>
        <dbReference type="ARBA" id="ARBA00023136"/>
    </source>
</evidence>
<dbReference type="InterPro" id="IPR008969">
    <property type="entry name" value="CarboxyPept-like_regulatory"/>
</dbReference>
<dbReference type="InterPro" id="IPR039426">
    <property type="entry name" value="TonB-dep_rcpt-like"/>
</dbReference>
<dbReference type="InterPro" id="IPR036942">
    <property type="entry name" value="Beta-barrel_TonB_sf"/>
</dbReference>
<accession>A0A1N6J2K7</accession>
<evidence type="ECO:0000313" key="10">
    <source>
        <dbReference type="Proteomes" id="UP000185003"/>
    </source>
</evidence>
<gene>
    <name evidence="9" type="ORF">SAMN04488055_3573</name>
</gene>
<evidence type="ECO:0000256" key="4">
    <source>
        <dbReference type="ARBA" id="ARBA00022692"/>
    </source>
</evidence>
<dbReference type="PROSITE" id="PS52016">
    <property type="entry name" value="TONB_DEPENDENT_REC_3"/>
    <property type="match status" value="1"/>
</dbReference>
<evidence type="ECO:0000256" key="1">
    <source>
        <dbReference type="ARBA" id="ARBA00004571"/>
    </source>
</evidence>
<dbReference type="Pfam" id="PF13715">
    <property type="entry name" value="CarbopepD_reg_2"/>
    <property type="match status" value="1"/>
</dbReference>
<proteinExistence type="inferred from homology"/>
<keyword evidence="10" id="KW-1185">Reference proteome</keyword>
<dbReference type="InterPro" id="IPR023996">
    <property type="entry name" value="TonB-dep_OMP_SusC/RagA"/>
</dbReference>
<dbReference type="Proteomes" id="UP000185003">
    <property type="component" value="Unassembled WGS sequence"/>
</dbReference>
<sequence>MKQFFLLITGLQLCVYSTSIGKSTVKDPTTPILRSSARSAEDIVVRGKVTDENGQALIGVNIKPKDGYKGTVTDAKGNYTLTVSGAGTEITFSFIGYISHVATVKTTQVLNVQLLPDPKSLGEVVVTALGIKRDEKALGYSATVVKGEQLTDALSNNWTDALSGKIAGVNLIRSNSGPTGSNRIVLRGENNLDGNDEALIVVDGVVINQGSGRRTAIGGESTYGTSSDNMPADYGSGLNDINPEDIESITVLKGPGAAALYGQRGANGALIITTKSGSSKRKGLGVTFSSNGSLETVNRWPDLQYEYGQGTEGMDYYSYGTTADGASTSGTSSAYGPRFDKDRKFFQYDPVTQTVGKERTPWVPYTNKINKFFTTAGTLTNTVSVDGGTDKTTARFSFTNVANKWILPNTGYDRNTVSLSVNSKVNDKLQISSKINYTNKSSDNLPGAGYGNQSIMYWYIFWQPNADPDWLRNYWAKGAEGKTIKYPFSTFPENPYAISYEFLNASDRNGLTGNVQAAYNFTKELSLQVRTSVDFGYEQRSQSRPFDAGAKLPFGSYRTQNIFSMERSTDFLLRYNKKVGDFEFSVTGGGSALRNNYNKDETRADSLVIPGIFSFANSAGPLITIPNRSKYAINSFYGLISGGYKNFLYLDLTARQDWNSVLATPERTENSGFFYPSASASFIVSEVVKLPASVDFAKLRFSASGVGSGGTTPYFTSYYYDPVIGSDGELSNPTLLANGNLVPLKTVTYEAGAVLKMFKGRLGADLAVYSGNTHNQIIKRKLDPASGYAESVINAGVVNNKGIELGLNGTPVQTKNFKWSTNVVFSANRNRIKSLPDSFIVLRTGPIAGGSIVATVGGSMGDMYGRGYQRAPDGQIIYDARTGFAKITEGIVYLGNTAPKWKLGWTNEFSYKQFRFTFLFDGQYGAVAHSLMNYKLAEQGKTKITLPGRYSGMIGNGVMDDGSGKFVKNTALATDIDEYYRSHYGADNAEGSTFSTDFIKFREARVEYGFSPKLIKKLRLQKAVLGFYGRNLFIWSPWPMFDPEFGTISDTGIVQGFETAQFPSTRSFGFNLVLGF</sequence>
<dbReference type="NCBIfam" id="TIGR04056">
    <property type="entry name" value="OMP_RagA_SusC"/>
    <property type="match status" value="1"/>
</dbReference>
<evidence type="ECO:0000256" key="6">
    <source>
        <dbReference type="ARBA" id="ARBA00023237"/>
    </source>
</evidence>
<dbReference type="SUPFAM" id="SSF56935">
    <property type="entry name" value="Porins"/>
    <property type="match status" value="1"/>
</dbReference>
<comment type="subcellular location">
    <subcellularLocation>
        <location evidence="1 7">Cell outer membrane</location>
        <topology evidence="1 7">Multi-pass membrane protein</topology>
    </subcellularLocation>
</comment>
<keyword evidence="6 7" id="KW-0998">Cell outer membrane</keyword>
<dbReference type="AlphaFoldDB" id="A0A1N6J2K7"/>
<evidence type="ECO:0000256" key="2">
    <source>
        <dbReference type="ARBA" id="ARBA00022448"/>
    </source>
</evidence>
<dbReference type="RefSeq" id="WP_084185682.1">
    <property type="nucleotide sequence ID" value="NZ_FSRA01000002.1"/>
</dbReference>
<keyword evidence="3 7" id="KW-1134">Transmembrane beta strand</keyword>
<dbReference type="Gene3D" id="2.60.40.1120">
    <property type="entry name" value="Carboxypeptidase-like, regulatory domain"/>
    <property type="match status" value="1"/>
</dbReference>
<dbReference type="GO" id="GO:0009279">
    <property type="term" value="C:cell outer membrane"/>
    <property type="evidence" value="ECO:0007669"/>
    <property type="project" value="UniProtKB-SubCell"/>
</dbReference>
<comment type="similarity">
    <text evidence="7">Belongs to the TonB-dependent receptor family.</text>
</comment>